<evidence type="ECO:0000313" key="1">
    <source>
        <dbReference type="EMBL" id="KAK9714783.1"/>
    </source>
</evidence>
<accession>A0AAW1KCI8</accession>
<keyword evidence="2" id="KW-1185">Reference proteome</keyword>
<protein>
    <recommendedName>
        <fullName evidence="3">F-box protein</fullName>
    </recommendedName>
</protein>
<comment type="caution">
    <text evidence="1">The sequence shown here is derived from an EMBL/GenBank/DDBJ whole genome shotgun (WGS) entry which is preliminary data.</text>
</comment>
<evidence type="ECO:0008006" key="3">
    <source>
        <dbReference type="Google" id="ProtNLM"/>
    </source>
</evidence>
<gene>
    <name evidence="1" type="ORF">RND81_06G119700</name>
</gene>
<name>A0AAW1KCI8_SAPOF</name>
<dbReference type="Proteomes" id="UP001443914">
    <property type="component" value="Unassembled WGS sequence"/>
</dbReference>
<evidence type="ECO:0000313" key="2">
    <source>
        <dbReference type="Proteomes" id="UP001443914"/>
    </source>
</evidence>
<sequence length="174" mass="19919">MLLDNCVTVKINGIRMIFILTVKDCGIIVKVPMRSSKAKACRFQLPETVNVKGFNTRLGACRGCVYLSHLTTAGCLSVWKYNYSEVDDMWVLLRRIDISRRLEEVTADDRVSNLGFHEDALIVYISIKSLIFSYCVADDTLNLIVELNAEDSHRFWIVLENPWVSYLLLHSWGL</sequence>
<proteinExistence type="predicted"/>
<organism evidence="1 2">
    <name type="scientific">Saponaria officinalis</name>
    <name type="common">Common soapwort</name>
    <name type="synonym">Lychnis saponaria</name>
    <dbReference type="NCBI Taxonomy" id="3572"/>
    <lineage>
        <taxon>Eukaryota</taxon>
        <taxon>Viridiplantae</taxon>
        <taxon>Streptophyta</taxon>
        <taxon>Embryophyta</taxon>
        <taxon>Tracheophyta</taxon>
        <taxon>Spermatophyta</taxon>
        <taxon>Magnoliopsida</taxon>
        <taxon>eudicotyledons</taxon>
        <taxon>Gunneridae</taxon>
        <taxon>Pentapetalae</taxon>
        <taxon>Caryophyllales</taxon>
        <taxon>Caryophyllaceae</taxon>
        <taxon>Caryophylleae</taxon>
        <taxon>Saponaria</taxon>
    </lineage>
</organism>
<dbReference type="EMBL" id="JBDFQZ010000006">
    <property type="protein sequence ID" value="KAK9714783.1"/>
    <property type="molecule type" value="Genomic_DNA"/>
</dbReference>
<dbReference type="AlphaFoldDB" id="A0AAW1KCI8"/>
<reference evidence="1" key="1">
    <citation type="submission" date="2024-03" db="EMBL/GenBank/DDBJ databases">
        <title>WGS assembly of Saponaria officinalis var. Norfolk2.</title>
        <authorList>
            <person name="Jenkins J."/>
            <person name="Shu S."/>
            <person name="Grimwood J."/>
            <person name="Barry K."/>
            <person name="Goodstein D."/>
            <person name="Schmutz J."/>
            <person name="Leebens-Mack J."/>
            <person name="Osbourn A."/>
        </authorList>
    </citation>
    <scope>NUCLEOTIDE SEQUENCE [LARGE SCALE GENOMIC DNA]</scope>
    <source>
        <strain evidence="1">JIC</strain>
    </source>
</reference>